<dbReference type="VEuPathDB" id="FungiDB:ACLA_013440"/>
<name>A1CAZ1_ASPCL</name>
<organism evidence="2 3">
    <name type="scientific">Aspergillus clavatus (strain ATCC 1007 / CBS 513.65 / DSM 816 / NCTC 3887 / NRRL 1 / QM 1276 / 107)</name>
    <dbReference type="NCBI Taxonomy" id="344612"/>
    <lineage>
        <taxon>Eukaryota</taxon>
        <taxon>Fungi</taxon>
        <taxon>Dikarya</taxon>
        <taxon>Ascomycota</taxon>
        <taxon>Pezizomycotina</taxon>
        <taxon>Eurotiomycetes</taxon>
        <taxon>Eurotiomycetidae</taxon>
        <taxon>Eurotiales</taxon>
        <taxon>Aspergillaceae</taxon>
        <taxon>Aspergillus</taxon>
        <taxon>Aspergillus subgen. Fumigati</taxon>
    </lineage>
</organism>
<reference evidence="2 3" key="1">
    <citation type="journal article" date="2008" name="PLoS Genet.">
        <title>Genomic islands in the pathogenic filamentous fungus Aspergillus fumigatus.</title>
        <authorList>
            <person name="Fedorova N.D."/>
            <person name="Khaldi N."/>
            <person name="Joardar V.S."/>
            <person name="Maiti R."/>
            <person name="Amedeo P."/>
            <person name="Anderson M.J."/>
            <person name="Crabtree J."/>
            <person name="Silva J.C."/>
            <person name="Badger J.H."/>
            <person name="Albarraq A."/>
            <person name="Angiuoli S."/>
            <person name="Bussey H."/>
            <person name="Bowyer P."/>
            <person name="Cotty P.J."/>
            <person name="Dyer P.S."/>
            <person name="Egan A."/>
            <person name="Galens K."/>
            <person name="Fraser-Liggett C.M."/>
            <person name="Haas B.J."/>
            <person name="Inman J.M."/>
            <person name="Kent R."/>
            <person name="Lemieux S."/>
            <person name="Malavazi I."/>
            <person name="Orvis J."/>
            <person name="Roemer T."/>
            <person name="Ronning C.M."/>
            <person name="Sundaram J.P."/>
            <person name="Sutton G."/>
            <person name="Turner G."/>
            <person name="Venter J.C."/>
            <person name="White O.R."/>
            <person name="Whitty B.R."/>
            <person name="Youngman P."/>
            <person name="Wolfe K.H."/>
            <person name="Goldman G.H."/>
            <person name="Wortman J.R."/>
            <person name="Jiang B."/>
            <person name="Denning D.W."/>
            <person name="Nierman W.C."/>
        </authorList>
    </citation>
    <scope>NUCLEOTIDE SEQUENCE [LARGE SCALE GENOMIC DNA]</scope>
    <source>
        <strain evidence="3">ATCC 1007 / CBS 513.65 / DSM 816 / NCTC 3887 / NRRL 1</strain>
    </source>
</reference>
<keyword evidence="3" id="KW-1185">Reference proteome</keyword>
<dbReference type="HOGENOM" id="CLU_2249484_0_0_1"/>
<evidence type="ECO:0000256" key="1">
    <source>
        <dbReference type="SAM" id="MobiDB-lite"/>
    </source>
</evidence>
<gene>
    <name evidence="2" type="ORF">ACLA_013440</name>
</gene>
<dbReference type="AlphaFoldDB" id="A1CAZ1"/>
<feature type="region of interest" description="Disordered" evidence="1">
    <location>
        <begin position="85"/>
        <end position="104"/>
    </location>
</feature>
<proteinExistence type="predicted"/>
<dbReference type="KEGG" id="act:ACLA_013440"/>
<dbReference type="GeneID" id="4706289"/>
<dbReference type="RefSeq" id="XP_001274335.1">
    <property type="nucleotide sequence ID" value="XM_001274334.1"/>
</dbReference>
<evidence type="ECO:0000313" key="2">
    <source>
        <dbReference type="EMBL" id="EAW12909.1"/>
    </source>
</evidence>
<evidence type="ECO:0000313" key="3">
    <source>
        <dbReference type="Proteomes" id="UP000006701"/>
    </source>
</evidence>
<protein>
    <submittedName>
        <fullName evidence="2">Uncharacterized protein</fullName>
    </submittedName>
</protein>
<dbReference type="Proteomes" id="UP000006701">
    <property type="component" value="Unassembled WGS sequence"/>
</dbReference>
<accession>A1CAZ1</accession>
<sequence length="104" mass="11438">MAAAMRACSILSEMSFAALFEIREENSSHFLDRLPVTRASSPENLSCRTGVKPQSLIFGLTPRSMMKRETFLWLSLAASSKDLADGHVRKPSSMGRKASASRAF</sequence>
<dbReference type="EMBL" id="DS027049">
    <property type="protein sequence ID" value="EAW12909.1"/>
    <property type="molecule type" value="Genomic_DNA"/>
</dbReference>